<accession>A0A167Z9E7</accession>
<proteinExistence type="predicted"/>
<feature type="region of interest" description="Disordered" evidence="1">
    <location>
        <begin position="83"/>
        <end position="194"/>
    </location>
</feature>
<dbReference type="EMBL" id="AZGZ01000011">
    <property type="protein sequence ID" value="KZZ92354.1"/>
    <property type="molecule type" value="Genomic_DNA"/>
</dbReference>
<dbReference type="PANTHER" id="PTHR28218">
    <property type="entry name" value="VPS4-ASSOCIATED PROTEIN 1"/>
    <property type="match status" value="1"/>
</dbReference>
<evidence type="ECO:0000313" key="2">
    <source>
        <dbReference type="EMBL" id="KZZ92354.1"/>
    </source>
</evidence>
<dbReference type="Pfam" id="PF08432">
    <property type="entry name" value="Vfa1"/>
    <property type="match status" value="1"/>
</dbReference>
<gene>
    <name evidence="2" type="ORF">AAP_03009</name>
</gene>
<evidence type="ECO:0000313" key="3">
    <source>
        <dbReference type="Proteomes" id="UP000242877"/>
    </source>
</evidence>
<feature type="compositionally biased region" description="Basic and acidic residues" evidence="1">
    <location>
        <begin position="163"/>
        <end position="180"/>
    </location>
</feature>
<dbReference type="Proteomes" id="UP000242877">
    <property type="component" value="Unassembled WGS sequence"/>
</dbReference>
<keyword evidence="3" id="KW-1185">Reference proteome</keyword>
<reference evidence="2 3" key="1">
    <citation type="journal article" date="2016" name="Genome Biol. Evol.">
        <title>Divergent and convergent evolution of fungal pathogenicity.</title>
        <authorList>
            <person name="Shang Y."/>
            <person name="Xiao G."/>
            <person name="Zheng P."/>
            <person name="Cen K."/>
            <person name="Zhan S."/>
            <person name="Wang C."/>
        </authorList>
    </citation>
    <scope>NUCLEOTIDE SEQUENCE [LARGE SCALE GENOMIC DNA]</scope>
    <source>
        <strain evidence="2 3">ARSEF 7405</strain>
    </source>
</reference>
<sequence>MPLQNIWHHRRVADHSAKACEICYKPSTSVLITPDNKDFFYVCPIHLEDRGFASPIIDTEAEAAKRRKEALDKEIERVKAEYEEKMKRKAAEKAAEDNKDGENDKAQDTDKEKQKREEDDKKAGKELAEKIKSLQKEHTESPKKAQDEGPRIFALHKTFYQSRLDRQRNIEIARRNRERMSNPNFFPSAPKNDL</sequence>
<dbReference type="PANTHER" id="PTHR28218:SF1">
    <property type="entry name" value="VPS4-ASSOCIATED PROTEIN 1"/>
    <property type="match status" value="1"/>
</dbReference>
<dbReference type="GO" id="GO:0005768">
    <property type="term" value="C:endosome"/>
    <property type="evidence" value="ECO:0007669"/>
    <property type="project" value="TreeGrafter"/>
</dbReference>
<dbReference type="GO" id="GO:0007034">
    <property type="term" value="P:vacuolar transport"/>
    <property type="evidence" value="ECO:0007669"/>
    <property type="project" value="TreeGrafter"/>
</dbReference>
<dbReference type="OrthoDB" id="2158714at2759"/>
<name>A0A167Z9E7_9EURO</name>
<dbReference type="VEuPathDB" id="FungiDB:AAP_03009"/>
<dbReference type="AlphaFoldDB" id="A0A167Z9E7"/>
<feature type="compositionally biased region" description="Basic and acidic residues" evidence="1">
    <location>
        <begin position="83"/>
        <end position="150"/>
    </location>
</feature>
<evidence type="ECO:0000256" key="1">
    <source>
        <dbReference type="SAM" id="MobiDB-lite"/>
    </source>
</evidence>
<comment type="caution">
    <text evidence="2">The sequence shown here is derived from an EMBL/GenBank/DDBJ whole genome shotgun (WGS) entry which is preliminary data.</text>
</comment>
<organism evidence="2 3">
    <name type="scientific">Ascosphaera apis ARSEF 7405</name>
    <dbReference type="NCBI Taxonomy" id="392613"/>
    <lineage>
        <taxon>Eukaryota</taxon>
        <taxon>Fungi</taxon>
        <taxon>Dikarya</taxon>
        <taxon>Ascomycota</taxon>
        <taxon>Pezizomycotina</taxon>
        <taxon>Eurotiomycetes</taxon>
        <taxon>Eurotiomycetidae</taxon>
        <taxon>Onygenales</taxon>
        <taxon>Ascosphaeraceae</taxon>
        <taxon>Ascosphaera</taxon>
    </lineage>
</organism>
<dbReference type="InterPro" id="IPR013640">
    <property type="entry name" value="Vfa1"/>
</dbReference>
<evidence type="ECO:0008006" key="4">
    <source>
        <dbReference type="Google" id="ProtNLM"/>
    </source>
</evidence>
<protein>
    <recommendedName>
        <fullName evidence="4">DUF1742-domain-containing protein</fullName>
    </recommendedName>
</protein>